<dbReference type="PROSITE" id="PS50878">
    <property type="entry name" value="RT_POL"/>
    <property type="match status" value="1"/>
</dbReference>
<dbReference type="AlphaFoldDB" id="A0A0J7K485"/>
<dbReference type="GO" id="GO:0003964">
    <property type="term" value="F:RNA-directed DNA polymerase activity"/>
    <property type="evidence" value="ECO:0007669"/>
    <property type="project" value="UniProtKB-KW"/>
</dbReference>
<dbReference type="OrthoDB" id="7555069at2759"/>
<keyword evidence="2" id="KW-0808">Transferase</keyword>
<gene>
    <name evidence="2" type="ORF">RF55_16496</name>
</gene>
<proteinExistence type="predicted"/>
<dbReference type="PANTHER" id="PTHR19446">
    <property type="entry name" value="REVERSE TRANSCRIPTASES"/>
    <property type="match status" value="1"/>
</dbReference>
<comment type="caution">
    <text evidence="2">The sequence shown here is derived from an EMBL/GenBank/DDBJ whole genome shotgun (WGS) entry which is preliminary data.</text>
</comment>
<keyword evidence="2" id="KW-0695">RNA-directed DNA polymerase</keyword>
<dbReference type="Pfam" id="PF00078">
    <property type="entry name" value="RVT_1"/>
    <property type="match status" value="1"/>
</dbReference>
<organism evidence="2 3">
    <name type="scientific">Lasius niger</name>
    <name type="common">Black garden ant</name>
    <dbReference type="NCBI Taxonomy" id="67767"/>
    <lineage>
        <taxon>Eukaryota</taxon>
        <taxon>Metazoa</taxon>
        <taxon>Ecdysozoa</taxon>
        <taxon>Arthropoda</taxon>
        <taxon>Hexapoda</taxon>
        <taxon>Insecta</taxon>
        <taxon>Pterygota</taxon>
        <taxon>Neoptera</taxon>
        <taxon>Endopterygota</taxon>
        <taxon>Hymenoptera</taxon>
        <taxon>Apocrita</taxon>
        <taxon>Aculeata</taxon>
        <taxon>Formicoidea</taxon>
        <taxon>Formicidae</taxon>
        <taxon>Formicinae</taxon>
        <taxon>Lasius</taxon>
        <taxon>Lasius</taxon>
    </lineage>
</organism>
<dbReference type="SUPFAM" id="SSF56672">
    <property type="entry name" value="DNA/RNA polymerases"/>
    <property type="match status" value="1"/>
</dbReference>
<sequence>MDVDAFTTSIHCALLIKDTVNMSLEERLGWISATMEEACDSSMPRSNFRPPKRMYWWSEDIAEQRRLLVRCKRRISRLRGRTVDQQRRVGEALEYHRVPSYLVAIIRDYFRDRRLIYYDQDVKRIERTMSGGVPQGSVLGPLLWNIMYDVVLRTAFPSGCQVVCYADDTLVIA</sequence>
<evidence type="ECO:0000259" key="1">
    <source>
        <dbReference type="PROSITE" id="PS50878"/>
    </source>
</evidence>
<accession>A0A0J7K485</accession>
<keyword evidence="3" id="KW-1185">Reference proteome</keyword>
<dbReference type="Proteomes" id="UP000036403">
    <property type="component" value="Unassembled WGS sequence"/>
</dbReference>
<evidence type="ECO:0000313" key="3">
    <source>
        <dbReference type="Proteomes" id="UP000036403"/>
    </source>
</evidence>
<dbReference type="InterPro" id="IPR043502">
    <property type="entry name" value="DNA/RNA_pol_sf"/>
</dbReference>
<reference evidence="2 3" key="1">
    <citation type="submission" date="2015-04" db="EMBL/GenBank/DDBJ databases">
        <title>Lasius niger genome sequencing.</title>
        <authorList>
            <person name="Konorov E.A."/>
            <person name="Nikitin M.A."/>
            <person name="Kirill M.V."/>
            <person name="Chang P."/>
        </authorList>
    </citation>
    <scope>NUCLEOTIDE SEQUENCE [LARGE SCALE GENOMIC DNA]</scope>
    <source>
        <tissue evidence="2">Whole</tissue>
    </source>
</reference>
<dbReference type="EMBL" id="LBMM01014569">
    <property type="protein sequence ID" value="KMQ85132.1"/>
    <property type="molecule type" value="Genomic_DNA"/>
</dbReference>
<protein>
    <submittedName>
        <fullName evidence="2">Reverse transcriptase</fullName>
    </submittedName>
</protein>
<name>A0A0J7K485_LASNI</name>
<dbReference type="PaxDb" id="67767-A0A0J7K485"/>
<keyword evidence="2" id="KW-0548">Nucleotidyltransferase</keyword>
<evidence type="ECO:0000313" key="2">
    <source>
        <dbReference type="EMBL" id="KMQ85132.1"/>
    </source>
</evidence>
<dbReference type="InterPro" id="IPR000477">
    <property type="entry name" value="RT_dom"/>
</dbReference>
<feature type="domain" description="Reverse transcriptase" evidence="1">
    <location>
        <begin position="1"/>
        <end position="173"/>
    </location>
</feature>